<dbReference type="Gene3D" id="3.40.50.10260">
    <property type="entry name" value="YjeF N-terminal domain"/>
    <property type="match status" value="1"/>
</dbReference>
<evidence type="ECO:0000259" key="2">
    <source>
        <dbReference type="PROSITE" id="PS51385"/>
    </source>
</evidence>
<name>A0A8X6GBQ2_TRICU</name>
<accession>A0A8X6GBQ2</accession>
<dbReference type="AlphaFoldDB" id="A0A8X6GBQ2"/>
<dbReference type="InterPro" id="IPR036652">
    <property type="entry name" value="YjeF_N_dom_sf"/>
</dbReference>
<dbReference type="Pfam" id="PF03853">
    <property type="entry name" value="YjeF_N"/>
    <property type="match status" value="1"/>
</dbReference>
<dbReference type="InterPro" id="IPR004443">
    <property type="entry name" value="YjeF_N_dom"/>
</dbReference>
<evidence type="ECO:0000256" key="1">
    <source>
        <dbReference type="SAM" id="MobiDB-lite"/>
    </source>
</evidence>
<protein>
    <recommendedName>
        <fullName evidence="2">YjeF N-terminal domain-containing protein</fullName>
    </recommendedName>
</protein>
<sequence>MELNGLSVATAIAKTYPLRAMKRKGRLLVCCGPGNNGGDGLVPDNKSHIQILVQNDRPDNPQPATPLKSGTARLANPDWQVPRG</sequence>
<dbReference type="OrthoDB" id="10064708at2759"/>
<reference evidence="3" key="1">
    <citation type="submission" date="2020-07" db="EMBL/GenBank/DDBJ databases">
        <title>Multicomponent nature underlies the extraordinary mechanical properties of spider dragline silk.</title>
        <authorList>
            <person name="Kono N."/>
            <person name="Nakamura H."/>
            <person name="Mori M."/>
            <person name="Yoshida Y."/>
            <person name="Ohtoshi R."/>
            <person name="Malay A.D."/>
            <person name="Moran D.A.P."/>
            <person name="Tomita M."/>
            <person name="Numata K."/>
            <person name="Arakawa K."/>
        </authorList>
    </citation>
    <scope>NUCLEOTIDE SEQUENCE</scope>
</reference>
<dbReference type="EMBL" id="BMAO01025136">
    <property type="protein sequence ID" value="GFR00673.1"/>
    <property type="molecule type" value="Genomic_DNA"/>
</dbReference>
<organism evidence="3 4">
    <name type="scientific">Trichonephila clavata</name>
    <name type="common">Joro spider</name>
    <name type="synonym">Nephila clavata</name>
    <dbReference type="NCBI Taxonomy" id="2740835"/>
    <lineage>
        <taxon>Eukaryota</taxon>
        <taxon>Metazoa</taxon>
        <taxon>Ecdysozoa</taxon>
        <taxon>Arthropoda</taxon>
        <taxon>Chelicerata</taxon>
        <taxon>Arachnida</taxon>
        <taxon>Araneae</taxon>
        <taxon>Araneomorphae</taxon>
        <taxon>Entelegynae</taxon>
        <taxon>Araneoidea</taxon>
        <taxon>Nephilidae</taxon>
        <taxon>Trichonephila</taxon>
    </lineage>
</organism>
<dbReference type="SUPFAM" id="SSF64153">
    <property type="entry name" value="YjeF N-terminal domain-like"/>
    <property type="match status" value="1"/>
</dbReference>
<evidence type="ECO:0000313" key="4">
    <source>
        <dbReference type="Proteomes" id="UP000887116"/>
    </source>
</evidence>
<feature type="domain" description="YjeF N-terminal" evidence="2">
    <location>
        <begin position="1"/>
        <end position="84"/>
    </location>
</feature>
<dbReference type="PROSITE" id="PS51385">
    <property type="entry name" value="YJEF_N"/>
    <property type="match status" value="1"/>
</dbReference>
<evidence type="ECO:0000313" key="3">
    <source>
        <dbReference type="EMBL" id="GFR00673.1"/>
    </source>
</evidence>
<proteinExistence type="predicted"/>
<gene>
    <name evidence="3" type="ORF">TNCT_259591</name>
</gene>
<keyword evidence="4" id="KW-1185">Reference proteome</keyword>
<comment type="caution">
    <text evidence="3">The sequence shown here is derived from an EMBL/GenBank/DDBJ whole genome shotgun (WGS) entry which is preliminary data.</text>
</comment>
<feature type="region of interest" description="Disordered" evidence="1">
    <location>
        <begin position="55"/>
        <end position="84"/>
    </location>
</feature>
<dbReference type="Proteomes" id="UP000887116">
    <property type="component" value="Unassembled WGS sequence"/>
</dbReference>